<protein>
    <submittedName>
        <fullName evidence="4">DUF305 domain-containing protein</fullName>
    </submittedName>
</protein>
<feature type="region of interest" description="Disordered" evidence="2">
    <location>
        <begin position="238"/>
        <end position="257"/>
    </location>
</feature>
<dbReference type="PROSITE" id="PS51257">
    <property type="entry name" value="PROKAR_LIPOPROTEIN"/>
    <property type="match status" value="1"/>
</dbReference>
<keyword evidence="1" id="KW-0175">Coiled coil</keyword>
<dbReference type="InterPro" id="IPR012347">
    <property type="entry name" value="Ferritin-like"/>
</dbReference>
<dbReference type="Gene3D" id="1.20.1260.10">
    <property type="match status" value="2"/>
</dbReference>
<sequence length="257" mass="28162">MKPAFSFFARACLTAQLLVSCNADNSASTATKAHAGMSHSNMVVNSPQLTAMNDMMGRMDAVATTGNTDHDFAQMMLAHHRGAVVMADMELRDGKDAVMRQLATAIKAAQQQEIEELEQSANRLRAASANYRPQDPADPFTAQLKASMEGMMKNMPPVVNDADLDFNGLMRVHHQSAVDMAQAELAHGRDAKLRAMAQRIITAQQAEIQQLIDWRARKAGNTNASTLRYECPMYCAGSESAEPGEYPPYDRRLAEKA</sequence>
<proteinExistence type="predicted"/>
<feature type="coiled-coil region" evidence="1">
    <location>
        <begin position="100"/>
        <end position="127"/>
    </location>
</feature>
<dbReference type="PANTHER" id="PTHR36933">
    <property type="entry name" value="SLL0788 PROTEIN"/>
    <property type="match status" value="1"/>
</dbReference>
<gene>
    <name evidence="4" type="ORF">LGH74_23560</name>
</gene>
<evidence type="ECO:0000259" key="3">
    <source>
        <dbReference type="Pfam" id="PF03713"/>
    </source>
</evidence>
<comment type="caution">
    <text evidence="4">The sequence shown here is derived from an EMBL/GenBank/DDBJ whole genome shotgun (WGS) entry which is preliminary data.</text>
</comment>
<dbReference type="Pfam" id="PF03713">
    <property type="entry name" value="DUF305"/>
    <property type="match status" value="1"/>
</dbReference>
<dbReference type="PANTHER" id="PTHR36933:SF1">
    <property type="entry name" value="SLL0788 PROTEIN"/>
    <property type="match status" value="1"/>
</dbReference>
<dbReference type="RefSeq" id="WP_226180400.1">
    <property type="nucleotide sequence ID" value="NZ_JAJADR010000013.1"/>
</dbReference>
<feature type="domain" description="DUF305" evidence="3">
    <location>
        <begin position="69"/>
        <end position="214"/>
    </location>
</feature>
<feature type="compositionally biased region" description="Basic and acidic residues" evidence="2">
    <location>
        <begin position="248"/>
        <end position="257"/>
    </location>
</feature>
<name>A0ABS8AYY7_9BACT</name>
<evidence type="ECO:0000256" key="2">
    <source>
        <dbReference type="SAM" id="MobiDB-lite"/>
    </source>
</evidence>
<accession>A0ABS8AYY7</accession>
<dbReference type="Proteomes" id="UP001165296">
    <property type="component" value="Unassembled WGS sequence"/>
</dbReference>
<reference evidence="4" key="1">
    <citation type="submission" date="2021-10" db="EMBL/GenBank/DDBJ databases">
        <authorList>
            <person name="Dean J.D."/>
            <person name="Kim M.K."/>
            <person name="Newey C.N."/>
            <person name="Stoker T.S."/>
            <person name="Thompson D.W."/>
            <person name="Grose J.H."/>
        </authorList>
    </citation>
    <scope>NUCLEOTIDE SEQUENCE</scope>
    <source>
        <strain evidence="4">BT178</strain>
    </source>
</reference>
<dbReference type="InterPro" id="IPR005183">
    <property type="entry name" value="DUF305_CopM-like"/>
</dbReference>
<evidence type="ECO:0000313" key="5">
    <source>
        <dbReference type="Proteomes" id="UP001165296"/>
    </source>
</evidence>
<keyword evidence="5" id="KW-1185">Reference proteome</keyword>
<evidence type="ECO:0000256" key="1">
    <source>
        <dbReference type="SAM" id="Coils"/>
    </source>
</evidence>
<organism evidence="4 5">
    <name type="scientific">Hymenobacter lucidus</name>
    <dbReference type="NCBI Taxonomy" id="2880930"/>
    <lineage>
        <taxon>Bacteria</taxon>
        <taxon>Pseudomonadati</taxon>
        <taxon>Bacteroidota</taxon>
        <taxon>Cytophagia</taxon>
        <taxon>Cytophagales</taxon>
        <taxon>Hymenobacteraceae</taxon>
        <taxon>Hymenobacter</taxon>
    </lineage>
</organism>
<dbReference type="EMBL" id="JAJADR010000013">
    <property type="protein sequence ID" value="MCB2410984.1"/>
    <property type="molecule type" value="Genomic_DNA"/>
</dbReference>
<evidence type="ECO:0000313" key="4">
    <source>
        <dbReference type="EMBL" id="MCB2410984.1"/>
    </source>
</evidence>